<name>S7MRH3_MYOBR</name>
<dbReference type="EMBL" id="KE162090">
    <property type="protein sequence ID" value="EPQ06994.1"/>
    <property type="molecule type" value="Genomic_DNA"/>
</dbReference>
<proteinExistence type="predicted"/>
<reference evidence="1 2" key="1">
    <citation type="journal article" date="2013" name="Nat. Commun.">
        <title>Genome analysis reveals insights into physiology and longevity of the Brandt's bat Myotis brandtii.</title>
        <authorList>
            <person name="Seim I."/>
            <person name="Fang X."/>
            <person name="Xiong Z."/>
            <person name="Lobanov A.V."/>
            <person name="Huang Z."/>
            <person name="Ma S."/>
            <person name="Feng Y."/>
            <person name="Turanov A.A."/>
            <person name="Zhu Y."/>
            <person name="Lenz T.L."/>
            <person name="Gerashchenko M.V."/>
            <person name="Fan D."/>
            <person name="Hee Yim S."/>
            <person name="Yao X."/>
            <person name="Jordan D."/>
            <person name="Xiong Y."/>
            <person name="Ma Y."/>
            <person name="Lyapunov A.N."/>
            <person name="Chen G."/>
            <person name="Kulakova O.I."/>
            <person name="Sun Y."/>
            <person name="Lee S.G."/>
            <person name="Bronson R.T."/>
            <person name="Moskalev A.A."/>
            <person name="Sunyaev S.R."/>
            <person name="Zhang G."/>
            <person name="Krogh A."/>
            <person name="Wang J."/>
            <person name="Gladyshev V.N."/>
        </authorList>
    </citation>
    <scope>NUCLEOTIDE SEQUENCE [LARGE SCALE GENOMIC DNA]</scope>
</reference>
<accession>S7MRH3</accession>
<gene>
    <name evidence="1" type="ORF">D623_10007077</name>
</gene>
<evidence type="ECO:0000313" key="2">
    <source>
        <dbReference type="Proteomes" id="UP000052978"/>
    </source>
</evidence>
<dbReference type="Proteomes" id="UP000052978">
    <property type="component" value="Unassembled WGS sequence"/>
</dbReference>
<evidence type="ECO:0000313" key="1">
    <source>
        <dbReference type="EMBL" id="EPQ06994.1"/>
    </source>
</evidence>
<sequence length="50" mass="5818">MNRTLRHASHHSNCSEAVNGGTYVEWTFTFCLNLLSCRPANLRNWLMLNH</sequence>
<dbReference type="AlphaFoldDB" id="S7MRH3"/>
<keyword evidence="2" id="KW-1185">Reference proteome</keyword>
<organism evidence="1 2">
    <name type="scientific">Myotis brandtii</name>
    <name type="common">Brandt's bat</name>
    <dbReference type="NCBI Taxonomy" id="109478"/>
    <lineage>
        <taxon>Eukaryota</taxon>
        <taxon>Metazoa</taxon>
        <taxon>Chordata</taxon>
        <taxon>Craniata</taxon>
        <taxon>Vertebrata</taxon>
        <taxon>Euteleostomi</taxon>
        <taxon>Mammalia</taxon>
        <taxon>Eutheria</taxon>
        <taxon>Laurasiatheria</taxon>
        <taxon>Chiroptera</taxon>
        <taxon>Yangochiroptera</taxon>
        <taxon>Vespertilionidae</taxon>
        <taxon>Myotis</taxon>
    </lineage>
</organism>
<protein>
    <submittedName>
        <fullName evidence="1">Uncharacterized protein</fullName>
    </submittedName>
</protein>